<dbReference type="GO" id="GO:0016020">
    <property type="term" value="C:membrane"/>
    <property type="evidence" value="ECO:0007669"/>
    <property type="project" value="UniProtKB-SubCell"/>
</dbReference>
<feature type="transmembrane region" description="Helical" evidence="7">
    <location>
        <begin position="148"/>
        <end position="169"/>
    </location>
</feature>
<dbReference type="Gene3D" id="1.20.1250.20">
    <property type="entry name" value="MFS general substrate transporter like domains"/>
    <property type="match status" value="1"/>
</dbReference>
<dbReference type="PROSITE" id="PS50850">
    <property type="entry name" value="MFS"/>
    <property type="match status" value="1"/>
</dbReference>
<evidence type="ECO:0000256" key="4">
    <source>
        <dbReference type="ARBA" id="ARBA00022989"/>
    </source>
</evidence>
<evidence type="ECO:0000256" key="1">
    <source>
        <dbReference type="ARBA" id="ARBA00004141"/>
    </source>
</evidence>
<sequence length="242" mass="27629">MSYYLPTVLINAVGLSNQLARLLTAVNSVTYLVFSCISISLVEKWGRRGLMLVSTAGQGLAFFIITILLRFGSPPDGERRFSMASIPFFFLYYIAFGIGMLGVPWLYPTEINSIAMRTKGAAVSTATNWITNFVIVQITPIGIQNLSWRFWIVFTVLNAAFIPIIYFFYPETSNRTLEDLDDYYRNNPPLIVVGDKDVMSSKRPRRYIEQEELHRQRVARQSGEVSRAKSVTQEDHIEDYRV</sequence>
<reference evidence="9" key="1">
    <citation type="submission" date="2023-06" db="EMBL/GenBank/DDBJ databases">
        <title>Conoideocrella luteorostrata (Hypocreales: Clavicipitaceae), a potential biocontrol fungus for elongate hemlock scale in United States Christmas tree production areas.</title>
        <authorList>
            <person name="Barrett H."/>
            <person name="Lovett B."/>
            <person name="Macias A.M."/>
            <person name="Stajich J.E."/>
            <person name="Kasson M.T."/>
        </authorList>
    </citation>
    <scope>NUCLEOTIDE SEQUENCE</scope>
    <source>
        <strain evidence="9">ARSEF 14590</strain>
    </source>
</reference>
<proteinExistence type="inferred from homology"/>
<feature type="transmembrane region" description="Helical" evidence="7">
    <location>
        <begin position="49"/>
        <end position="69"/>
    </location>
</feature>
<dbReference type="InterPro" id="IPR005828">
    <property type="entry name" value="MFS_sugar_transport-like"/>
</dbReference>
<dbReference type="EMBL" id="JASWJB010000111">
    <property type="protein sequence ID" value="KAK2596745.1"/>
    <property type="molecule type" value="Genomic_DNA"/>
</dbReference>
<dbReference type="InterPro" id="IPR020846">
    <property type="entry name" value="MFS_dom"/>
</dbReference>
<organism evidence="9 10">
    <name type="scientific">Conoideocrella luteorostrata</name>
    <dbReference type="NCBI Taxonomy" id="1105319"/>
    <lineage>
        <taxon>Eukaryota</taxon>
        <taxon>Fungi</taxon>
        <taxon>Dikarya</taxon>
        <taxon>Ascomycota</taxon>
        <taxon>Pezizomycotina</taxon>
        <taxon>Sordariomycetes</taxon>
        <taxon>Hypocreomycetidae</taxon>
        <taxon>Hypocreales</taxon>
        <taxon>Clavicipitaceae</taxon>
        <taxon>Conoideocrella</taxon>
    </lineage>
</organism>
<keyword evidence="4 7" id="KW-1133">Transmembrane helix</keyword>
<evidence type="ECO:0000256" key="2">
    <source>
        <dbReference type="ARBA" id="ARBA00010992"/>
    </source>
</evidence>
<evidence type="ECO:0000313" key="9">
    <source>
        <dbReference type="EMBL" id="KAK2596745.1"/>
    </source>
</evidence>
<dbReference type="GO" id="GO:0005351">
    <property type="term" value="F:carbohydrate:proton symporter activity"/>
    <property type="evidence" value="ECO:0007669"/>
    <property type="project" value="TreeGrafter"/>
</dbReference>
<evidence type="ECO:0000256" key="7">
    <source>
        <dbReference type="SAM" id="Phobius"/>
    </source>
</evidence>
<comment type="subcellular location">
    <subcellularLocation>
        <location evidence="1">Membrane</location>
        <topology evidence="1">Multi-pass membrane protein</topology>
    </subcellularLocation>
</comment>
<dbReference type="PANTHER" id="PTHR48022">
    <property type="entry name" value="PLASTIDIC GLUCOSE TRANSPORTER 4"/>
    <property type="match status" value="1"/>
</dbReference>
<feature type="compositionally biased region" description="Basic and acidic residues" evidence="6">
    <location>
        <begin position="232"/>
        <end position="242"/>
    </location>
</feature>
<accession>A0AAJ0FY94</accession>
<dbReference type="InterPro" id="IPR050360">
    <property type="entry name" value="MFS_Sugar_Transporters"/>
</dbReference>
<keyword evidence="5 7" id="KW-0472">Membrane</keyword>
<comment type="similarity">
    <text evidence="2">Belongs to the major facilitator superfamily. Sugar transporter (TC 2.A.1.1) family.</text>
</comment>
<keyword evidence="3 7" id="KW-0812">Transmembrane</keyword>
<dbReference type="SUPFAM" id="SSF103473">
    <property type="entry name" value="MFS general substrate transporter"/>
    <property type="match status" value="1"/>
</dbReference>
<keyword evidence="10" id="KW-1185">Reference proteome</keyword>
<dbReference type="PANTHER" id="PTHR48022:SF26">
    <property type="entry name" value="MAJOR FACILITATOR SUPERFAMILY (MFS) PROFILE DOMAIN-CONTAINING PROTEIN-RELATED"/>
    <property type="match status" value="1"/>
</dbReference>
<feature type="region of interest" description="Disordered" evidence="6">
    <location>
        <begin position="219"/>
        <end position="242"/>
    </location>
</feature>
<evidence type="ECO:0000259" key="8">
    <source>
        <dbReference type="PROSITE" id="PS50850"/>
    </source>
</evidence>
<dbReference type="Pfam" id="PF00083">
    <property type="entry name" value="Sugar_tr"/>
    <property type="match status" value="1"/>
</dbReference>
<comment type="caution">
    <text evidence="9">The sequence shown here is derived from an EMBL/GenBank/DDBJ whole genome shotgun (WGS) entry which is preliminary data.</text>
</comment>
<feature type="domain" description="Major facilitator superfamily (MFS) profile" evidence="8">
    <location>
        <begin position="1"/>
        <end position="173"/>
    </location>
</feature>
<evidence type="ECO:0000256" key="6">
    <source>
        <dbReference type="SAM" id="MobiDB-lite"/>
    </source>
</evidence>
<gene>
    <name evidence="9" type="ORF">QQS21_006200</name>
</gene>
<name>A0AAJ0FY94_9HYPO</name>
<evidence type="ECO:0000256" key="3">
    <source>
        <dbReference type="ARBA" id="ARBA00022692"/>
    </source>
</evidence>
<dbReference type="Proteomes" id="UP001251528">
    <property type="component" value="Unassembled WGS sequence"/>
</dbReference>
<protein>
    <recommendedName>
        <fullName evidence="8">Major facilitator superfamily (MFS) profile domain-containing protein</fullName>
    </recommendedName>
</protein>
<evidence type="ECO:0000256" key="5">
    <source>
        <dbReference type="ARBA" id="ARBA00023136"/>
    </source>
</evidence>
<dbReference type="AlphaFoldDB" id="A0AAJ0FY94"/>
<feature type="transmembrane region" description="Helical" evidence="7">
    <location>
        <begin position="89"/>
        <end position="108"/>
    </location>
</feature>
<evidence type="ECO:0000313" key="10">
    <source>
        <dbReference type="Proteomes" id="UP001251528"/>
    </source>
</evidence>
<feature type="transmembrane region" description="Helical" evidence="7">
    <location>
        <begin position="20"/>
        <end position="42"/>
    </location>
</feature>
<feature type="transmembrane region" description="Helical" evidence="7">
    <location>
        <begin position="120"/>
        <end position="142"/>
    </location>
</feature>
<dbReference type="InterPro" id="IPR036259">
    <property type="entry name" value="MFS_trans_sf"/>
</dbReference>